<proteinExistence type="predicted"/>
<gene>
    <name evidence="1" type="ORF">QAD02_015519</name>
</gene>
<protein>
    <submittedName>
        <fullName evidence="1">Uncharacterized protein</fullName>
    </submittedName>
</protein>
<reference evidence="1" key="1">
    <citation type="submission" date="2023-04" db="EMBL/GenBank/DDBJ databases">
        <title>A chromosome-level genome assembly of the parasitoid wasp Eretmocerus hayati.</title>
        <authorList>
            <person name="Zhong Y."/>
            <person name="Liu S."/>
            <person name="Liu Y."/>
        </authorList>
    </citation>
    <scope>NUCLEOTIDE SEQUENCE</scope>
    <source>
        <strain evidence="1">ZJU_SS_LIU_2023</strain>
    </source>
</reference>
<comment type="caution">
    <text evidence="1">The sequence shown here is derived from an EMBL/GenBank/DDBJ whole genome shotgun (WGS) entry which is preliminary data.</text>
</comment>
<dbReference type="EMBL" id="CM056742">
    <property type="protein sequence ID" value="KAJ8679732.1"/>
    <property type="molecule type" value="Genomic_DNA"/>
</dbReference>
<accession>A0ACC2P8U8</accession>
<evidence type="ECO:0000313" key="1">
    <source>
        <dbReference type="EMBL" id="KAJ8679732.1"/>
    </source>
</evidence>
<name>A0ACC2P8U8_9HYME</name>
<organism evidence="1 2">
    <name type="scientific">Eretmocerus hayati</name>
    <dbReference type="NCBI Taxonomy" id="131215"/>
    <lineage>
        <taxon>Eukaryota</taxon>
        <taxon>Metazoa</taxon>
        <taxon>Ecdysozoa</taxon>
        <taxon>Arthropoda</taxon>
        <taxon>Hexapoda</taxon>
        <taxon>Insecta</taxon>
        <taxon>Pterygota</taxon>
        <taxon>Neoptera</taxon>
        <taxon>Endopterygota</taxon>
        <taxon>Hymenoptera</taxon>
        <taxon>Apocrita</taxon>
        <taxon>Proctotrupomorpha</taxon>
        <taxon>Chalcidoidea</taxon>
        <taxon>Aphelinidae</taxon>
        <taxon>Aphelininae</taxon>
        <taxon>Eretmocerus</taxon>
    </lineage>
</organism>
<sequence>MNELERVDLQADVYMACMQHALSTENYEVMGLLIGDNKNGVTEISASIVLRRSDKKKDRVEISTDQLLHASSEAERLAQELERNMRVVGWYHSHPHITVFPSHVDVGTQAMYQTMDSSFVGLIFSVFNEDKATKEQEILLTCFQSVNGKAKEIPLKIIPTPQIARHCFQTMVGLSQILIQEEQDMAKGLERHPDFLTSIHNVIVQTKALGHVTDIVTRPLVQVILDRYKTNKSRLRHLQQQLAQLKLGNKGEE</sequence>
<dbReference type="Proteomes" id="UP001239111">
    <property type="component" value="Chromosome 2"/>
</dbReference>
<keyword evidence="2" id="KW-1185">Reference proteome</keyword>
<evidence type="ECO:0000313" key="2">
    <source>
        <dbReference type="Proteomes" id="UP001239111"/>
    </source>
</evidence>